<proteinExistence type="inferred from homology"/>
<dbReference type="Gene3D" id="1.10.10.10">
    <property type="entry name" value="Winged helix-like DNA-binding domain superfamily/Winged helix DNA-binding domain"/>
    <property type="match status" value="1"/>
</dbReference>
<evidence type="ECO:0000256" key="2">
    <source>
        <dbReference type="ARBA" id="ARBA00023015"/>
    </source>
</evidence>
<dbReference type="RefSeq" id="WP_092833003.1">
    <property type="nucleotide sequence ID" value="NZ_CP028290.1"/>
</dbReference>
<dbReference type="Proteomes" id="UP000199317">
    <property type="component" value="Unassembled WGS sequence"/>
</dbReference>
<keyword evidence="2" id="KW-0805">Transcription regulation</keyword>
<sequence length="308" mass="33450">MPLRRLNPPLHLLRTFCTVVRCGNASAAAEPLDLTQSAVSKQIQELERWVGVPLFERSRQRLVLTPAGERYELAVRELLARLEAATLELLASGHDGGALQVAALPTFSAQWLVPRLADFRQRHPRITLHLAQPLINALPGPETDCAILFGDGHWPGMHAHYIAGNDVALIAPPPGSGSTEHPVPVLRSPADVAGHTLLRHVSEPDAWERWGERHGVQGLKRFDGPVLDLFETVIRGVAMGLGLGLVPRCLVREQIAAGAITEPLPDAGFNSRLGYWLCHAGGRTQSPALGHFRAWLLHQAESHPGPAA</sequence>
<evidence type="ECO:0000313" key="6">
    <source>
        <dbReference type="EMBL" id="SDP02245.1"/>
    </source>
</evidence>
<evidence type="ECO:0000313" key="7">
    <source>
        <dbReference type="Proteomes" id="UP000199317"/>
    </source>
</evidence>
<dbReference type="GO" id="GO:0043565">
    <property type="term" value="F:sequence-specific DNA binding"/>
    <property type="evidence" value="ECO:0007669"/>
    <property type="project" value="TreeGrafter"/>
</dbReference>
<dbReference type="Pfam" id="PF03466">
    <property type="entry name" value="LysR_substrate"/>
    <property type="match status" value="1"/>
</dbReference>
<evidence type="ECO:0000256" key="3">
    <source>
        <dbReference type="ARBA" id="ARBA00023125"/>
    </source>
</evidence>
<evidence type="ECO:0000256" key="1">
    <source>
        <dbReference type="ARBA" id="ARBA00009437"/>
    </source>
</evidence>
<dbReference type="FunFam" id="1.10.10.10:FF:000001">
    <property type="entry name" value="LysR family transcriptional regulator"/>
    <property type="match status" value="1"/>
</dbReference>
<dbReference type="InterPro" id="IPR036388">
    <property type="entry name" value="WH-like_DNA-bd_sf"/>
</dbReference>
<evidence type="ECO:0000256" key="4">
    <source>
        <dbReference type="ARBA" id="ARBA00023163"/>
    </source>
</evidence>
<dbReference type="PANTHER" id="PTHR30537:SF26">
    <property type="entry name" value="GLYCINE CLEAVAGE SYSTEM TRANSCRIPTIONAL ACTIVATOR"/>
    <property type="match status" value="1"/>
</dbReference>
<dbReference type="PRINTS" id="PR00039">
    <property type="entry name" value="HTHLYSR"/>
</dbReference>
<feature type="domain" description="HTH lysR-type" evidence="5">
    <location>
        <begin position="8"/>
        <end position="65"/>
    </location>
</feature>
<protein>
    <submittedName>
        <fullName evidence="6">DNA-binding transcriptional regulator, LysR family</fullName>
    </submittedName>
</protein>
<dbReference type="EMBL" id="FNJL01000006">
    <property type="protein sequence ID" value="SDP02245.1"/>
    <property type="molecule type" value="Genomic_DNA"/>
</dbReference>
<dbReference type="PROSITE" id="PS50931">
    <property type="entry name" value="HTH_LYSR"/>
    <property type="match status" value="1"/>
</dbReference>
<evidence type="ECO:0000259" key="5">
    <source>
        <dbReference type="PROSITE" id="PS50931"/>
    </source>
</evidence>
<organism evidence="6 7">
    <name type="scientific">Paracidovorax cattleyae</name>
    <dbReference type="NCBI Taxonomy" id="80868"/>
    <lineage>
        <taxon>Bacteria</taxon>
        <taxon>Pseudomonadati</taxon>
        <taxon>Pseudomonadota</taxon>
        <taxon>Betaproteobacteria</taxon>
        <taxon>Burkholderiales</taxon>
        <taxon>Comamonadaceae</taxon>
        <taxon>Paracidovorax</taxon>
    </lineage>
</organism>
<dbReference type="InterPro" id="IPR000847">
    <property type="entry name" value="LysR_HTH_N"/>
</dbReference>
<reference evidence="7" key="1">
    <citation type="submission" date="2016-10" db="EMBL/GenBank/DDBJ databases">
        <authorList>
            <person name="Varghese N."/>
            <person name="Submissions S."/>
        </authorList>
    </citation>
    <scope>NUCLEOTIDE SEQUENCE [LARGE SCALE GENOMIC DNA]</scope>
    <source>
        <strain evidence="7">DSM 17101</strain>
    </source>
</reference>
<name>A0A1H0PC15_9BURK</name>
<keyword evidence="3 6" id="KW-0238">DNA-binding</keyword>
<dbReference type="OrthoDB" id="9178397at2"/>
<comment type="similarity">
    <text evidence="1">Belongs to the LysR transcriptional regulatory family.</text>
</comment>
<dbReference type="InterPro" id="IPR058163">
    <property type="entry name" value="LysR-type_TF_proteobact-type"/>
</dbReference>
<dbReference type="InterPro" id="IPR005119">
    <property type="entry name" value="LysR_subst-bd"/>
</dbReference>
<dbReference type="Gene3D" id="3.40.190.10">
    <property type="entry name" value="Periplasmic binding protein-like II"/>
    <property type="match status" value="2"/>
</dbReference>
<dbReference type="PANTHER" id="PTHR30537">
    <property type="entry name" value="HTH-TYPE TRANSCRIPTIONAL REGULATOR"/>
    <property type="match status" value="1"/>
</dbReference>
<keyword evidence="4" id="KW-0804">Transcription</keyword>
<accession>A0A1H0PC15</accession>
<dbReference type="AlphaFoldDB" id="A0A1H0PC15"/>
<keyword evidence="7" id="KW-1185">Reference proteome</keyword>
<dbReference type="InterPro" id="IPR036390">
    <property type="entry name" value="WH_DNA-bd_sf"/>
</dbReference>
<dbReference type="Pfam" id="PF00126">
    <property type="entry name" value="HTH_1"/>
    <property type="match status" value="1"/>
</dbReference>
<dbReference type="GO" id="GO:0006351">
    <property type="term" value="P:DNA-templated transcription"/>
    <property type="evidence" value="ECO:0007669"/>
    <property type="project" value="TreeGrafter"/>
</dbReference>
<dbReference type="GO" id="GO:0003700">
    <property type="term" value="F:DNA-binding transcription factor activity"/>
    <property type="evidence" value="ECO:0007669"/>
    <property type="project" value="InterPro"/>
</dbReference>
<gene>
    <name evidence="6" type="ORF">SAMN04489708_10674</name>
</gene>
<dbReference type="SUPFAM" id="SSF53850">
    <property type="entry name" value="Periplasmic binding protein-like II"/>
    <property type="match status" value="1"/>
</dbReference>
<dbReference type="SUPFAM" id="SSF46785">
    <property type="entry name" value="Winged helix' DNA-binding domain"/>
    <property type="match status" value="1"/>
</dbReference>